<keyword evidence="5 6" id="KW-0472">Membrane</keyword>
<gene>
    <name evidence="7" type="ORF">ABS648_14825</name>
</gene>
<evidence type="ECO:0000256" key="4">
    <source>
        <dbReference type="ARBA" id="ARBA00022989"/>
    </source>
</evidence>
<sequence>MLDLDTFVIFTCAVALLLISPGPNMAFVISHGVSCGWRGGLAAALGISLADATLTLLTAAGVTGLVTAWPPSFDIIRLAGALYLLWMAWKTLRSSATAGTKGVAPLPLRAVLMRATLNSLLNPKALLFFIVFLPQFVVPERGPIAEQLLLLGALLTLLAFLFHAALGLVGGAMAHRLNGRGRFASLQRWGLASLFGALALRLVVMQRPA</sequence>
<proteinExistence type="predicted"/>
<dbReference type="PANTHER" id="PTHR30086:SF20">
    <property type="entry name" value="ARGININE EXPORTER PROTEIN ARGO-RELATED"/>
    <property type="match status" value="1"/>
</dbReference>
<feature type="transmembrane region" description="Helical" evidence="6">
    <location>
        <begin position="119"/>
        <end position="137"/>
    </location>
</feature>
<dbReference type="Pfam" id="PF01810">
    <property type="entry name" value="LysE"/>
    <property type="match status" value="1"/>
</dbReference>
<dbReference type="PIRSF" id="PIRSF006324">
    <property type="entry name" value="LeuE"/>
    <property type="match status" value="1"/>
</dbReference>
<dbReference type="InterPro" id="IPR001123">
    <property type="entry name" value="LeuE-type"/>
</dbReference>
<name>A0AAU7Y9M3_9PSED</name>
<dbReference type="EMBL" id="CP158373">
    <property type="protein sequence ID" value="XBY66990.1"/>
    <property type="molecule type" value="Genomic_DNA"/>
</dbReference>
<dbReference type="PANTHER" id="PTHR30086">
    <property type="entry name" value="ARGININE EXPORTER PROTEIN ARGO"/>
    <property type="match status" value="1"/>
</dbReference>
<evidence type="ECO:0000256" key="3">
    <source>
        <dbReference type="ARBA" id="ARBA00022692"/>
    </source>
</evidence>
<protein>
    <submittedName>
        <fullName evidence="7">LysE family translocator</fullName>
    </submittedName>
</protein>
<organism evidence="7">
    <name type="scientific">Pseudomonas solani</name>
    <dbReference type="NCBI Taxonomy" id="2731552"/>
    <lineage>
        <taxon>Bacteria</taxon>
        <taxon>Pseudomonadati</taxon>
        <taxon>Pseudomonadota</taxon>
        <taxon>Gammaproteobacteria</taxon>
        <taxon>Pseudomonadales</taxon>
        <taxon>Pseudomonadaceae</taxon>
        <taxon>Pseudomonas</taxon>
    </lineage>
</organism>
<evidence type="ECO:0000256" key="1">
    <source>
        <dbReference type="ARBA" id="ARBA00004651"/>
    </source>
</evidence>
<dbReference type="AlphaFoldDB" id="A0AAU7Y9M3"/>
<evidence type="ECO:0000256" key="6">
    <source>
        <dbReference type="SAM" id="Phobius"/>
    </source>
</evidence>
<accession>A0AAU7Y9M3</accession>
<keyword evidence="3 6" id="KW-0812">Transmembrane</keyword>
<evidence type="ECO:0000313" key="7">
    <source>
        <dbReference type="EMBL" id="XBY66990.1"/>
    </source>
</evidence>
<evidence type="ECO:0000256" key="2">
    <source>
        <dbReference type="ARBA" id="ARBA00022475"/>
    </source>
</evidence>
<dbReference type="GO" id="GO:0005886">
    <property type="term" value="C:plasma membrane"/>
    <property type="evidence" value="ECO:0007669"/>
    <property type="project" value="UniProtKB-SubCell"/>
</dbReference>
<evidence type="ECO:0000256" key="5">
    <source>
        <dbReference type="ARBA" id="ARBA00023136"/>
    </source>
</evidence>
<dbReference type="GO" id="GO:0015171">
    <property type="term" value="F:amino acid transmembrane transporter activity"/>
    <property type="evidence" value="ECO:0007669"/>
    <property type="project" value="TreeGrafter"/>
</dbReference>
<feature type="transmembrane region" description="Helical" evidence="6">
    <location>
        <begin position="6"/>
        <end position="29"/>
    </location>
</feature>
<feature type="transmembrane region" description="Helical" evidence="6">
    <location>
        <begin position="186"/>
        <end position="204"/>
    </location>
</feature>
<keyword evidence="4 6" id="KW-1133">Transmembrane helix</keyword>
<feature type="transmembrane region" description="Helical" evidence="6">
    <location>
        <begin position="41"/>
        <end position="69"/>
    </location>
</feature>
<reference evidence="7" key="1">
    <citation type="submission" date="2023-08" db="EMBL/GenBank/DDBJ databases">
        <title>Increased levels of nutrients transform a symbiont into a lethal pathobiont.</title>
        <authorList>
            <person name="Lachnit T."/>
            <person name="Ulrich L."/>
            <person name="Willmer F.M."/>
            <person name="Hasenbein T."/>
            <person name="Steiner L.X."/>
            <person name="Wolters M."/>
            <person name="Herbst E.M."/>
            <person name="Deines P."/>
        </authorList>
    </citation>
    <scope>NUCLEOTIDE SEQUENCE</scope>
    <source>
        <strain evidence="7">T3</strain>
    </source>
</reference>
<keyword evidence="2" id="KW-1003">Cell membrane</keyword>
<dbReference type="RefSeq" id="WP_350448606.1">
    <property type="nucleotide sequence ID" value="NZ_CP158373.1"/>
</dbReference>
<feature type="transmembrane region" description="Helical" evidence="6">
    <location>
        <begin position="149"/>
        <end position="174"/>
    </location>
</feature>
<comment type="subcellular location">
    <subcellularLocation>
        <location evidence="1">Cell membrane</location>
        <topology evidence="1">Multi-pass membrane protein</topology>
    </subcellularLocation>
</comment>